<organism evidence="12 13">
    <name type="scientific">Polyangium jinanense</name>
    <dbReference type="NCBI Taxonomy" id="2829994"/>
    <lineage>
        <taxon>Bacteria</taxon>
        <taxon>Pseudomonadati</taxon>
        <taxon>Myxococcota</taxon>
        <taxon>Polyangia</taxon>
        <taxon>Polyangiales</taxon>
        <taxon>Polyangiaceae</taxon>
        <taxon>Polyangium</taxon>
    </lineage>
</organism>
<evidence type="ECO:0000256" key="11">
    <source>
        <dbReference type="RuleBase" id="RU003750"/>
    </source>
</evidence>
<gene>
    <name evidence="12" type="ORF">KEG57_27930</name>
</gene>
<dbReference type="PANTHER" id="PTHR14269:SF11">
    <property type="entry name" value="CDP-DIACYLGLYCEROL--GLYCEROL-3-PHOSPHATE 3-PHOSPHATIDYLTRANSFERASE"/>
    <property type="match status" value="1"/>
</dbReference>
<dbReference type="PROSITE" id="PS00379">
    <property type="entry name" value="CDP_ALCOHOL_P_TRANSF"/>
    <property type="match status" value="1"/>
</dbReference>
<evidence type="ECO:0000313" key="13">
    <source>
        <dbReference type="Proteomes" id="UP001151081"/>
    </source>
</evidence>
<dbReference type="InterPro" id="IPR050324">
    <property type="entry name" value="CDP-alcohol_PTase-I"/>
</dbReference>
<keyword evidence="7" id="KW-0443">Lipid metabolism</keyword>
<protein>
    <submittedName>
        <fullName evidence="12">CDP-alcohol phosphatidyltransferase family protein</fullName>
    </submittedName>
</protein>
<keyword evidence="13" id="KW-1185">Reference proteome</keyword>
<dbReference type="PANTHER" id="PTHR14269">
    <property type="entry name" value="CDP-DIACYLGLYCEROL--GLYCEROL-3-PHOSPHATE 3-PHOSPHATIDYLTRANSFERASE-RELATED"/>
    <property type="match status" value="1"/>
</dbReference>
<keyword evidence="5" id="KW-0812">Transmembrane</keyword>
<evidence type="ECO:0000256" key="10">
    <source>
        <dbReference type="ARBA" id="ARBA00023264"/>
    </source>
</evidence>
<dbReference type="GO" id="GO:0046474">
    <property type="term" value="P:glycerophospholipid biosynthetic process"/>
    <property type="evidence" value="ECO:0007669"/>
    <property type="project" value="TreeGrafter"/>
</dbReference>
<dbReference type="RefSeq" id="WP_272422945.1">
    <property type="nucleotide sequence ID" value="NZ_JAGTJJ010000020.1"/>
</dbReference>
<keyword evidence="3" id="KW-0444">Lipid biosynthesis</keyword>
<evidence type="ECO:0000256" key="5">
    <source>
        <dbReference type="ARBA" id="ARBA00022692"/>
    </source>
</evidence>
<dbReference type="GO" id="GO:0016020">
    <property type="term" value="C:membrane"/>
    <property type="evidence" value="ECO:0007669"/>
    <property type="project" value="UniProtKB-SubCell"/>
</dbReference>
<keyword evidence="8" id="KW-0472">Membrane</keyword>
<dbReference type="AlphaFoldDB" id="A0A9X4AVI8"/>
<evidence type="ECO:0000256" key="4">
    <source>
        <dbReference type="ARBA" id="ARBA00022679"/>
    </source>
</evidence>
<keyword evidence="6" id="KW-1133">Transmembrane helix</keyword>
<keyword evidence="10" id="KW-1208">Phospholipid metabolism</keyword>
<dbReference type="EMBL" id="JAGTJJ010000020">
    <property type="protein sequence ID" value="MDC3984367.1"/>
    <property type="molecule type" value="Genomic_DNA"/>
</dbReference>
<comment type="subcellular location">
    <subcellularLocation>
        <location evidence="1">Membrane</location>
        <topology evidence="1">Multi-pass membrane protein</topology>
    </subcellularLocation>
</comment>
<evidence type="ECO:0000256" key="7">
    <source>
        <dbReference type="ARBA" id="ARBA00023098"/>
    </source>
</evidence>
<dbReference type="InterPro" id="IPR043130">
    <property type="entry name" value="CDP-OH_PTrfase_TM_dom"/>
</dbReference>
<evidence type="ECO:0000256" key="2">
    <source>
        <dbReference type="ARBA" id="ARBA00010441"/>
    </source>
</evidence>
<evidence type="ECO:0000256" key="8">
    <source>
        <dbReference type="ARBA" id="ARBA00023136"/>
    </source>
</evidence>
<name>A0A9X4AVI8_9BACT</name>
<evidence type="ECO:0000256" key="9">
    <source>
        <dbReference type="ARBA" id="ARBA00023209"/>
    </source>
</evidence>
<sequence length="190" mass="20159">MPQYRVADLGLLPNVLSALRLPLAAIFPFVVDDARAALAVLFAAALTDVLDGWLARRRGQLTAVGAVVDPIADKVFAVTVVITLLYTRRMPPWAPLALLSREILEAPLLAWVLVSPRFRGARRAGARSNVPGKLATCVQFVAVVTAIAAPDLVEGALVASACAGTLAGVSYWTREIDRARRLAGGARRGP</sequence>
<accession>A0A9X4AVI8</accession>
<proteinExistence type="inferred from homology"/>
<keyword evidence="9" id="KW-0594">Phospholipid biosynthesis</keyword>
<evidence type="ECO:0000256" key="1">
    <source>
        <dbReference type="ARBA" id="ARBA00004141"/>
    </source>
</evidence>
<dbReference type="InterPro" id="IPR048254">
    <property type="entry name" value="CDP_ALCOHOL_P_TRANSF_CS"/>
</dbReference>
<comment type="similarity">
    <text evidence="2 11">Belongs to the CDP-alcohol phosphatidyltransferase class-I family.</text>
</comment>
<keyword evidence="4 11" id="KW-0808">Transferase</keyword>
<dbReference type="Proteomes" id="UP001151081">
    <property type="component" value="Unassembled WGS sequence"/>
</dbReference>
<dbReference type="Pfam" id="PF01066">
    <property type="entry name" value="CDP-OH_P_transf"/>
    <property type="match status" value="1"/>
</dbReference>
<comment type="caution">
    <text evidence="12">The sequence shown here is derived from an EMBL/GenBank/DDBJ whole genome shotgun (WGS) entry which is preliminary data.</text>
</comment>
<evidence type="ECO:0000256" key="6">
    <source>
        <dbReference type="ARBA" id="ARBA00022989"/>
    </source>
</evidence>
<dbReference type="InterPro" id="IPR000462">
    <property type="entry name" value="CDP-OH_P_trans"/>
</dbReference>
<evidence type="ECO:0000313" key="12">
    <source>
        <dbReference type="EMBL" id="MDC3984367.1"/>
    </source>
</evidence>
<dbReference type="GO" id="GO:0016780">
    <property type="term" value="F:phosphotransferase activity, for other substituted phosphate groups"/>
    <property type="evidence" value="ECO:0007669"/>
    <property type="project" value="InterPro"/>
</dbReference>
<evidence type="ECO:0000256" key="3">
    <source>
        <dbReference type="ARBA" id="ARBA00022516"/>
    </source>
</evidence>
<dbReference type="Gene3D" id="1.20.120.1760">
    <property type="match status" value="1"/>
</dbReference>
<reference evidence="12 13" key="1">
    <citation type="submission" date="2021-04" db="EMBL/GenBank/DDBJ databases">
        <title>Genome analysis of Polyangium sp.</title>
        <authorList>
            <person name="Li Y."/>
            <person name="Wang J."/>
        </authorList>
    </citation>
    <scope>NUCLEOTIDE SEQUENCE [LARGE SCALE GENOMIC DNA]</scope>
    <source>
        <strain evidence="12 13">SDU14</strain>
    </source>
</reference>